<organism evidence="2 3">
    <name type="scientific">Aegilops tauschii subsp. strangulata</name>
    <name type="common">Goatgrass</name>
    <dbReference type="NCBI Taxonomy" id="200361"/>
    <lineage>
        <taxon>Eukaryota</taxon>
        <taxon>Viridiplantae</taxon>
        <taxon>Streptophyta</taxon>
        <taxon>Embryophyta</taxon>
        <taxon>Tracheophyta</taxon>
        <taxon>Spermatophyta</taxon>
        <taxon>Magnoliopsida</taxon>
        <taxon>Liliopsida</taxon>
        <taxon>Poales</taxon>
        <taxon>Poaceae</taxon>
        <taxon>BOP clade</taxon>
        <taxon>Pooideae</taxon>
        <taxon>Triticodae</taxon>
        <taxon>Triticeae</taxon>
        <taxon>Triticinae</taxon>
        <taxon>Aegilops</taxon>
    </lineage>
</organism>
<proteinExistence type="predicted"/>
<accession>A0A453IEU9</accession>
<feature type="region of interest" description="Disordered" evidence="1">
    <location>
        <begin position="1"/>
        <end position="81"/>
    </location>
</feature>
<keyword evidence="3" id="KW-1185">Reference proteome</keyword>
<reference evidence="3" key="2">
    <citation type="journal article" date="2017" name="Nat. Plants">
        <title>The Aegilops tauschii genome reveals multiple impacts of transposons.</title>
        <authorList>
            <person name="Zhao G."/>
            <person name="Zou C."/>
            <person name="Li K."/>
            <person name="Wang K."/>
            <person name="Li T."/>
            <person name="Gao L."/>
            <person name="Zhang X."/>
            <person name="Wang H."/>
            <person name="Yang Z."/>
            <person name="Liu X."/>
            <person name="Jiang W."/>
            <person name="Mao L."/>
            <person name="Kong X."/>
            <person name="Jiao Y."/>
            <person name="Jia J."/>
        </authorList>
    </citation>
    <scope>NUCLEOTIDE SEQUENCE [LARGE SCALE GENOMIC DNA]</scope>
    <source>
        <strain evidence="3">cv. AL8/78</strain>
    </source>
</reference>
<feature type="compositionally biased region" description="Basic and acidic residues" evidence="1">
    <location>
        <begin position="63"/>
        <end position="74"/>
    </location>
</feature>
<feature type="compositionally biased region" description="Pro residues" evidence="1">
    <location>
        <begin position="48"/>
        <end position="59"/>
    </location>
</feature>
<sequence length="81" mass="9121">QLERLFLSKSQKKKNGLGFHQSPRSPASLFAPADPHRKQKKNKKKFPNPKPCVHSPPPTLGFSDDRLASRDPPARRSGHSR</sequence>
<name>A0A453IEU9_AEGTS</name>
<reference evidence="3" key="1">
    <citation type="journal article" date="2014" name="Science">
        <title>Ancient hybridizations among the ancestral genomes of bread wheat.</title>
        <authorList>
            <consortium name="International Wheat Genome Sequencing Consortium,"/>
            <person name="Marcussen T."/>
            <person name="Sandve S.R."/>
            <person name="Heier L."/>
            <person name="Spannagl M."/>
            <person name="Pfeifer M."/>
            <person name="Jakobsen K.S."/>
            <person name="Wulff B.B."/>
            <person name="Steuernagel B."/>
            <person name="Mayer K.F."/>
            <person name="Olsen O.A."/>
        </authorList>
    </citation>
    <scope>NUCLEOTIDE SEQUENCE [LARGE SCALE GENOMIC DNA]</scope>
    <source>
        <strain evidence="3">cv. AL8/78</strain>
    </source>
</reference>
<reference evidence="2" key="5">
    <citation type="journal article" date="2021" name="G3 (Bethesda)">
        <title>Aegilops tauschii genome assembly Aet v5.0 features greater sequence contiguity and improved annotation.</title>
        <authorList>
            <person name="Wang L."/>
            <person name="Zhu T."/>
            <person name="Rodriguez J.C."/>
            <person name="Deal K.R."/>
            <person name="Dubcovsky J."/>
            <person name="McGuire P.E."/>
            <person name="Lux T."/>
            <person name="Spannagl M."/>
            <person name="Mayer K.F.X."/>
            <person name="Baldrich P."/>
            <person name="Meyers B.C."/>
            <person name="Huo N."/>
            <person name="Gu Y.Q."/>
            <person name="Zhou H."/>
            <person name="Devos K.M."/>
            <person name="Bennetzen J.L."/>
            <person name="Unver T."/>
            <person name="Budak H."/>
            <person name="Gulick P.J."/>
            <person name="Galiba G."/>
            <person name="Kalapos B."/>
            <person name="Nelson D.R."/>
            <person name="Li P."/>
            <person name="You F.M."/>
            <person name="Luo M.C."/>
            <person name="Dvorak J."/>
        </authorList>
    </citation>
    <scope>NUCLEOTIDE SEQUENCE [LARGE SCALE GENOMIC DNA]</scope>
    <source>
        <strain evidence="2">cv. AL8/78</strain>
    </source>
</reference>
<protein>
    <submittedName>
        <fullName evidence="2">Uncharacterized protein</fullName>
    </submittedName>
</protein>
<dbReference type="Proteomes" id="UP000015105">
    <property type="component" value="Chromosome 4D"/>
</dbReference>
<reference evidence="2" key="3">
    <citation type="journal article" date="2017" name="Nature">
        <title>Genome sequence of the progenitor of the wheat D genome Aegilops tauschii.</title>
        <authorList>
            <person name="Luo M.C."/>
            <person name="Gu Y.Q."/>
            <person name="Puiu D."/>
            <person name="Wang H."/>
            <person name="Twardziok S.O."/>
            <person name="Deal K.R."/>
            <person name="Huo N."/>
            <person name="Zhu T."/>
            <person name="Wang L."/>
            <person name="Wang Y."/>
            <person name="McGuire P.E."/>
            <person name="Liu S."/>
            <person name="Long H."/>
            <person name="Ramasamy R.K."/>
            <person name="Rodriguez J.C."/>
            <person name="Van S.L."/>
            <person name="Yuan L."/>
            <person name="Wang Z."/>
            <person name="Xia Z."/>
            <person name="Xiao L."/>
            <person name="Anderson O.D."/>
            <person name="Ouyang S."/>
            <person name="Liang Y."/>
            <person name="Zimin A.V."/>
            <person name="Pertea G."/>
            <person name="Qi P."/>
            <person name="Bennetzen J.L."/>
            <person name="Dai X."/>
            <person name="Dawson M.W."/>
            <person name="Muller H.G."/>
            <person name="Kugler K."/>
            <person name="Rivarola-Duarte L."/>
            <person name="Spannagl M."/>
            <person name="Mayer K.F.X."/>
            <person name="Lu F.H."/>
            <person name="Bevan M.W."/>
            <person name="Leroy P."/>
            <person name="Li P."/>
            <person name="You F.M."/>
            <person name="Sun Q."/>
            <person name="Liu Z."/>
            <person name="Lyons E."/>
            <person name="Wicker T."/>
            <person name="Salzberg S.L."/>
            <person name="Devos K.M."/>
            <person name="Dvorak J."/>
        </authorList>
    </citation>
    <scope>NUCLEOTIDE SEQUENCE [LARGE SCALE GENOMIC DNA]</scope>
    <source>
        <strain evidence="2">cv. AL8/78</strain>
    </source>
</reference>
<evidence type="ECO:0000313" key="2">
    <source>
        <dbReference type="EnsemblPlants" id="AET4Gv20538500.7"/>
    </source>
</evidence>
<dbReference type="AlphaFoldDB" id="A0A453IEU9"/>
<feature type="compositionally biased region" description="Basic residues" evidence="1">
    <location>
        <begin position="37"/>
        <end position="47"/>
    </location>
</feature>
<reference evidence="2" key="4">
    <citation type="submission" date="2019-03" db="UniProtKB">
        <authorList>
            <consortium name="EnsemblPlants"/>
        </authorList>
    </citation>
    <scope>IDENTIFICATION</scope>
</reference>
<evidence type="ECO:0000256" key="1">
    <source>
        <dbReference type="SAM" id="MobiDB-lite"/>
    </source>
</evidence>
<dbReference type="EnsemblPlants" id="AET4Gv20538500.7">
    <property type="protein sequence ID" value="AET4Gv20538500.7"/>
    <property type="gene ID" value="AET4Gv20538500"/>
</dbReference>
<dbReference type="Gramene" id="AET4Gv20538500.7">
    <property type="protein sequence ID" value="AET4Gv20538500.7"/>
    <property type="gene ID" value="AET4Gv20538500"/>
</dbReference>
<evidence type="ECO:0000313" key="3">
    <source>
        <dbReference type="Proteomes" id="UP000015105"/>
    </source>
</evidence>